<evidence type="ECO:0000313" key="1">
    <source>
        <dbReference type="EMBL" id="KAL1303676.1"/>
    </source>
</evidence>
<proteinExistence type="predicted"/>
<accession>A0ABR3PC29</accession>
<keyword evidence="2" id="KW-1185">Reference proteome</keyword>
<comment type="caution">
    <text evidence="1">The sequence shown here is derived from an EMBL/GenBank/DDBJ whole genome shotgun (WGS) entry which is preliminary data.</text>
</comment>
<dbReference type="Proteomes" id="UP001562354">
    <property type="component" value="Unassembled WGS sequence"/>
</dbReference>
<dbReference type="GeneID" id="95980729"/>
<reference evidence="1 2" key="1">
    <citation type="submission" date="2024-07" db="EMBL/GenBank/DDBJ databases">
        <title>Draft sequence of the Neodothiora populina.</title>
        <authorList>
            <person name="Drown D.D."/>
            <person name="Schuette U.S."/>
            <person name="Buechlein A.B."/>
            <person name="Rusch D.R."/>
            <person name="Winton L.W."/>
            <person name="Adams G.A."/>
        </authorList>
    </citation>
    <scope>NUCLEOTIDE SEQUENCE [LARGE SCALE GENOMIC DNA]</scope>
    <source>
        <strain evidence="1 2">CPC 39397</strain>
    </source>
</reference>
<gene>
    <name evidence="1" type="ORF">AAFC00_007030</name>
</gene>
<dbReference type="RefSeq" id="XP_069199951.1">
    <property type="nucleotide sequence ID" value="XM_069347079.1"/>
</dbReference>
<name>A0ABR3PC29_9PEZI</name>
<evidence type="ECO:0000313" key="2">
    <source>
        <dbReference type="Proteomes" id="UP001562354"/>
    </source>
</evidence>
<protein>
    <submittedName>
        <fullName evidence="1">Uncharacterized protein</fullName>
    </submittedName>
</protein>
<organism evidence="1 2">
    <name type="scientific">Neodothiora populina</name>
    <dbReference type="NCBI Taxonomy" id="2781224"/>
    <lineage>
        <taxon>Eukaryota</taxon>
        <taxon>Fungi</taxon>
        <taxon>Dikarya</taxon>
        <taxon>Ascomycota</taxon>
        <taxon>Pezizomycotina</taxon>
        <taxon>Dothideomycetes</taxon>
        <taxon>Dothideomycetidae</taxon>
        <taxon>Dothideales</taxon>
        <taxon>Dothioraceae</taxon>
        <taxon>Neodothiora</taxon>
    </lineage>
</organism>
<sequence length="231" mass="26380">MAQNPQDELAQLFERNMIFSQPLPQYPTTPDKQFHMQTPAQAQIIYSSQHYTGAYHYSPVEPVQEARVDSPMSFPVDDLTNILLRNDIDPASLSPSQSKLFADADSEQRLRLLELWRISPPDNESHDRSDLAVWPLTSLAQEEESARLRYEKRLNSQTHESVDSQEAEPYVVAGYANPQRLEPVYAAAAAGMWQQAPSYNQAIQAMELQYGAYQQAQHMEHMQAQHDDMVM</sequence>
<dbReference type="EMBL" id="JBFMKM010000010">
    <property type="protein sequence ID" value="KAL1303676.1"/>
    <property type="molecule type" value="Genomic_DNA"/>
</dbReference>